<reference evidence="2" key="1">
    <citation type="submission" date="2017-02" db="UniProtKB">
        <authorList>
            <consortium name="WormBaseParasite"/>
        </authorList>
    </citation>
    <scope>IDENTIFICATION</scope>
</reference>
<organism evidence="1 2">
    <name type="scientific">Parastrongyloides trichosuri</name>
    <name type="common">Possum-specific nematode worm</name>
    <dbReference type="NCBI Taxonomy" id="131310"/>
    <lineage>
        <taxon>Eukaryota</taxon>
        <taxon>Metazoa</taxon>
        <taxon>Ecdysozoa</taxon>
        <taxon>Nematoda</taxon>
        <taxon>Chromadorea</taxon>
        <taxon>Rhabditida</taxon>
        <taxon>Tylenchina</taxon>
        <taxon>Panagrolaimomorpha</taxon>
        <taxon>Strongyloidoidea</taxon>
        <taxon>Strongyloididae</taxon>
        <taxon>Parastrongyloides</taxon>
    </lineage>
</organism>
<evidence type="ECO:0000313" key="2">
    <source>
        <dbReference type="WBParaSite" id="PTRK_0001626200.1"/>
    </source>
</evidence>
<evidence type="ECO:0000313" key="1">
    <source>
        <dbReference type="Proteomes" id="UP000038045"/>
    </source>
</evidence>
<name>A0A0N5A3Q8_PARTI</name>
<dbReference type="Proteomes" id="UP000038045">
    <property type="component" value="Unplaced"/>
</dbReference>
<sequence>MERQKVYSLFSNISHAKDVYVDSIKSRIDIAEVIGNLVIFSDISNLSFPSNCSSFNLSLQNQGTFLNISNINVAVLSEIGNFSEQTSKVSNSQEVTINGNFNKNVNMKVNDGQTLFQAINGTIGSLSILTRQPNPNLIQNNDVSSLSLKANHSTTNSDKTLYIESEGTLYEIMASISGANIGISFNNLTVMLYNNYNRLTVNSKSYVFDIIGEQSNFNMRLSKELFVVYTSGNIMTMIYDLRNSIIKLIIQQPSDTSITLNNGSIETSNQVLESSFGNEFFINSSALEIVTSDNDKNFLINSNQSKIKFGCEQSVVSLASRNHVFQINNGSPNITIKLNSLNFVITIYPKIANNSLPLWISRDNFNETQFSSWSNTLDAIINNITSNPILINETYQPNIIVDKDGRPIIFGPENNQLNITNIGTSNDTLQETITQYPSIDGLTLNNNLLTTRITIGEVTLRPNTEFVITTENKVYPTPITFVTPNLMPSFTQLPSFQTQAPSISKGNEITTWQSTSNKDLPLNNNDFAVFQYNTESSKSGKITLTATISDVSIDNNNLYSTSSYDNDINMIFTNKDITTKSISSDENLVTTTKFTTLPSNLGNEFPTPSELIFPSYYNFLRKTRNVIIGETTYNAVIKRKTKLN</sequence>
<dbReference type="AlphaFoldDB" id="A0A0N5A3Q8"/>
<dbReference type="WBParaSite" id="PTRK_0001626200.1">
    <property type="protein sequence ID" value="PTRK_0001626200.1"/>
    <property type="gene ID" value="PTRK_0001626200"/>
</dbReference>
<protein>
    <submittedName>
        <fullName evidence="2">Peptidase S74 domain-containing protein</fullName>
    </submittedName>
</protein>
<keyword evidence="1" id="KW-1185">Reference proteome</keyword>
<accession>A0A0N5A3Q8</accession>
<proteinExistence type="predicted"/>